<accession>A0A073JZY0</accession>
<evidence type="ECO:0000313" key="17">
    <source>
        <dbReference type="EMBL" id="OCX49244.1"/>
    </source>
</evidence>
<dbReference type="CDD" id="cd00375">
    <property type="entry name" value="Urease_alpha"/>
    <property type="match status" value="1"/>
</dbReference>
<dbReference type="SUPFAM" id="SSF51338">
    <property type="entry name" value="Composite domain of metallo-dependent hydrolases"/>
    <property type="match status" value="1"/>
</dbReference>
<dbReference type="SMR" id="A0A073JZY0"/>
<reference evidence="18" key="4">
    <citation type="submission" date="2018-05" db="EMBL/GenBank/DDBJ databases">
        <authorList>
            <person name="Peng X.Y."/>
            <person name="Xu Y.F."/>
            <person name="Luo D."/>
            <person name="Yu J."/>
            <person name="Gu J.Y."/>
        </authorList>
    </citation>
    <scope>NUCLEOTIDE SEQUENCE</scope>
    <source>
        <strain evidence="19">LR10</strain>
        <strain evidence="18">LR9</strain>
    </source>
</reference>
<proteinExistence type="inferred from homology"/>
<evidence type="ECO:0000256" key="10">
    <source>
        <dbReference type="PIRSR" id="PIRSR611612-52"/>
    </source>
</evidence>
<evidence type="ECO:0000256" key="3">
    <source>
        <dbReference type="ARBA" id="ARBA00022723"/>
    </source>
</evidence>
<evidence type="ECO:0000256" key="1">
    <source>
        <dbReference type="ARBA" id="ARBA00004897"/>
    </source>
</evidence>
<dbReference type="Gene3D" id="3.20.20.140">
    <property type="entry name" value="Metal-dependent hydrolases"/>
    <property type="match status" value="1"/>
</dbReference>
<dbReference type="Proteomes" id="UP000027731">
    <property type="component" value="Unassembled WGS sequence"/>
</dbReference>
<evidence type="ECO:0000256" key="12">
    <source>
        <dbReference type="RuleBase" id="RU000510"/>
    </source>
</evidence>
<dbReference type="UniPathway" id="UPA00258">
    <property type="reaction ID" value="UER00370"/>
</dbReference>
<dbReference type="Proteomes" id="UP001286376">
    <property type="component" value="Unassembled WGS sequence"/>
</dbReference>
<comment type="similarity">
    <text evidence="6 13">Belongs to the metallo-dependent hydrolases superfamily. Urease alpha subunit family.</text>
</comment>
<dbReference type="EC" id="3.5.1.5" evidence="6 7"/>
<dbReference type="EMBL" id="MCNS01000004">
    <property type="protein sequence ID" value="OCX49244.1"/>
    <property type="molecule type" value="Genomic_DNA"/>
</dbReference>
<reference evidence="16 23" key="5">
    <citation type="journal article" date="2022" name="Front. Cell. Infect. Microbiol.">
        <title>The probiotic and immunomodulation effects of Limosilactobacillus reuteri RGW1 isolated from calf feces.</title>
        <authorList>
            <person name="Huang K."/>
            <person name="Shi W."/>
            <person name="Yang B."/>
            <person name="Wang J."/>
        </authorList>
    </citation>
    <scope>NUCLEOTIDE SEQUENCE [LARGE SCALE GENOMIC DNA]</scope>
    <source>
        <strain evidence="16 23">RGW1</strain>
    </source>
</reference>
<dbReference type="Proteomes" id="UP000095141">
    <property type="component" value="Unassembled WGS sequence"/>
</dbReference>
<sequence length="573" mass="61852">MSFDMDHEQFASFYGPTTGDSVRLGDTDLFAKIEKDLTVHGQESLFGGGKVLRDGMGVSATETRAENPMVADLIISDAIIIDWTGIYKADIGIRDGKILAIGKGGNPDVMDNVDFIVGASTEAISGEGMIVTAGGIDLHVHYITPSIAQAALDNGITTLFGGGTGPANGTRSATCNPGAWYTHRMLQAVDNAPINYGLMAKGSGDRPELIGEQIEAGCAAIKTHEDWGATAAGIENSIAAANKYDVQYAVHTDSLNEGGFVENTINAFDGNTVHTFHTEGAGGGHAPDIMVVCGQDNVLPSSTTPTNPYCKNTLDELFYMTMVCHNLNPKIPDDVAFAESRIRKQTEAAEDVLQDMGALSMMTSDAQAMGRVGEVAMRTWQLASKMKKVRGPLDGDSKYDDNNRIKRYVAKYTINPAICNGISDYVGSIEVGKYADLNIWDPKYFGTKPDMVIKNGMITYGIAGDPSSSLPTPEPVLERFLYGAEGRAVNHTCVTYVSQYAYDHGIKEQLGLNKTILPVHNTRSLTKANMKLNNYTPKTIEIDPQTYKVTIDGELITCDAAPTLPLTQRYYLY</sequence>
<feature type="binding site" description="via carbamate group" evidence="6 9">
    <location>
        <position position="222"/>
    </location>
    <ligand>
        <name>Ni(2+)</name>
        <dbReference type="ChEBI" id="CHEBI:49786"/>
        <label>2</label>
    </ligand>
</feature>
<feature type="binding site" evidence="6 9">
    <location>
        <position position="251"/>
    </location>
    <ligand>
        <name>Ni(2+)</name>
        <dbReference type="ChEBI" id="CHEBI:49786"/>
        <label>2</label>
    </ligand>
</feature>
<feature type="binding site" evidence="6 11">
    <location>
        <position position="224"/>
    </location>
    <ligand>
        <name>substrate</name>
    </ligand>
</feature>
<gene>
    <name evidence="6 15" type="primary">ureC</name>
    <name evidence="17" type="ORF">BFD03_03215</name>
    <name evidence="19" type="ORF">DKZ22_04535</name>
    <name evidence="18" type="ORF">DKZ35_08365</name>
    <name evidence="15" type="ORF">LR3_01435</name>
    <name evidence="16" type="ORF">NX099_08115</name>
</gene>
<dbReference type="Proteomes" id="UP000245980">
    <property type="component" value="Unassembled WGS sequence"/>
</dbReference>
<dbReference type="InterPro" id="IPR029754">
    <property type="entry name" value="Urease_Ni-bd"/>
</dbReference>
<dbReference type="PROSITE" id="PS51368">
    <property type="entry name" value="UREASE_3"/>
    <property type="match status" value="1"/>
</dbReference>
<dbReference type="GO" id="GO:0005737">
    <property type="term" value="C:cytoplasm"/>
    <property type="evidence" value="ECO:0007669"/>
    <property type="project" value="UniProtKB-SubCell"/>
</dbReference>
<dbReference type="PROSITE" id="PS01120">
    <property type="entry name" value="UREASE_1"/>
    <property type="match status" value="1"/>
</dbReference>
<dbReference type="InterPro" id="IPR011059">
    <property type="entry name" value="Metal-dep_hydrolase_composite"/>
</dbReference>
<dbReference type="GO" id="GO:0043419">
    <property type="term" value="P:urea catabolic process"/>
    <property type="evidence" value="ECO:0007669"/>
    <property type="project" value="UniProtKB-UniRule"/>
</dbReference>
<dbReference type="EMBL" id="JAOTNP010000051">
    <property type="protein sequence ID" value="MDV8947355.1"/>
    <property type="molecule type" value="Genomic_DNA"/>
</dbReference>
<evidence type="ECO:0000313" key="15">
    <source>
        <dbReference type="EMBL" id="KEK14515.1"/>
    </source>
</evidence>
<keyword evidence="2 6" id="KW-0533">Nickel</keyword>
<reference evidence="15 20" key="1">
    <citation type="submission" date="2014-06" db="EMBL/GenBank/DDBJ databases">
        <title>Genetic determinant of reutericyclin biosynthesis of Lactobacillus reuteri.</title>
        <authorList>
            <person name="Lin X."/>
            <person name="Duar R."/>
            <person name="Walter J."/>
            <person name="Gaenzle M."/>
        </authorList>
    </citation>
    <scope>NUCLEOTIDE SEQUENCE [LARGE SCALE GENOMIC DNA]</scope>
    <source>
        <strain evidence="15 20">LTH2584</strain>
    </source>
</reference>
<dbReference type="GO" id="GO:0016151">
    <property type="term" value="F:nickel cation binding"/>
    <property type="evidence" value="ECO:0007669"/>
    <property type="project" value="UniProtKB-UniRule"/>
</dbReference>
<dbReference type="Pfam" id="PF01979">
    <property type="entry name" value="Amidohydro_1"/>
    <property type="match status" value="1"/>
</dbReference>
<evidence type="ECO:0000256" key="8">
    <source>
        <dbReference type="PIRSR" id="PIRSR611612-50"/>
    </source>
</evidence>
<dbReference type="Proteomes" id="UP000245735">
    <property type="component" value="Unassembled WGS sequence"/>
</dbReference>
<dbReference type="PROSITE" id="PS00145">
    <property type="entry name" value="UREASE_2"/>
    <property type="match status" value="1"/>
</dbReference>
<dbReference type="InterPro" id="IPR017950">
    <property type="entry name" value="Urease_AS"/>
</dbReference>
<reference evidence="16" key="6">
    <citation type="submission" date="2022-08" db="EMBL/GenBank/DDBJ databases">
        <authorList>
            <person name="Huang K."/>
        </authorList>
    </citation>
    <scope>NUCLEOTIDE SEQUENCE</scope>
    <source>
        <strain evidence="16">RGW1</strain>
    </source>
</reference>
<comment type="catalytic activity">
    <reaction evidence="5 6 12">
        <text>urea + 2 H2O + H(+) = hydrogencarbonate + 2 NH4(+)</text>
        <dbReference type="Rhea" id="RHEA:20557"/>
        <dbReference type="ChEBI" id="CHEBI:15377"/>
        <dbReference type="ChEBI" id="CHEBI:15378"/>
        <dbReference type="ChEBI" id="CHEBI:16199"/>
        <dbReference type="ChEBI" id="CHEBI:17544"/>
        <dbReference type="ChEBI" id="CHEBI:28938"/>
        <dbReference type="EC" id="3.5.1.5"/>
    </reaction>
</comment>
<evidence type="ECO:0000256" key="6">
    <source>
        <dbReference type="HAMAP-Rule" id="MF_01953"/>
    </source>
</evidence>
<reference evidence="18 22" key="3">
    <citation type="journal article" date="2018" name="Front. Microbiol.">
        <title>Comparative Genomics of the Herbivore Gut Symbiont Lactobacillus reuteri Reveals Genetic Diversity and Lifestyle Adaptation.</title>
        <authorList>
            <person name="Zhao J."/>
        </authorList>
    </citation>
    <scope>NUCLEOTIDE SEQUENCE [LARGE SCALE GENOMIC DNA]</scope>
    <source>
        <strain evidence="19 22">LR10</strain>
        <strain evidence="18">LR9</strain>
    </source>
</reference>
<dbReference type="MEROPS" id="M38.982"/>
<feature type="domain" description="Urease" evidence="14">
    <location>
        <begin position="134"/>
        <end position="573"/>
    </location>
</feature>
<comment type="PTM">
    <text evidence="6">Carboxylation allows a single lysine to coordinate two nickel ions.</text>
</comment>
<feature type="binding site" evidence="6 9">
    <location>
        <position position="365"/>
    </location>
    <ligand>
        <name>Ni(2+)</name>
        <dbReference type="ChEBI" id="CHEBI:49786"/>
        <label>1</label>
    </ligand>
</feature>
<dbReference type="InterPro" id="IPR050112">
    <property type="entry name" value="Urease_alpha_subunit"/>
</dbReference>
<comment type="PTM">
    <text evidence="8">Carbamylation allows a single lysine to coordinate two nickel ions.</text>
</comment>
<protein>
    <recommendedName>
        <fullName evidence="6 7">Urease subunit alpha</fullName>
        <ecNumber evidence="6 7">3.5.1.5</ecNumber>
    </recommendedName>
    <alternativeName>
        <fullName evidence="6">Urea amidohydrolase subunit alpha</fullName>
    </alternativeName>
</protein>
<dbReference type="SUPFAM" id="SSF51556">
    <property type="entry name" value="Metallo-dependent hydrolases"/>
    <property type="match status" value="1"/>
</dbReference>
<comment type="subcellular location">
    <subcellularLocation>
        <location evidence="6 11">Cytoplasm</location>
    </subcellularLocation>
</comment>
<feature type="binding site" evidence="6 9">
    <location>
        <position position="277"/>
    </location>
    <ligand>
        <name>Ni(2+)</name>
        <dbReference type="ChEBI" id="CHEBI:49786"/>
        <label>2</label>
    </ligand>
</feature>
<feature type="binding site" description="via carbamate group" evidence="6 9">
    <location>
        <position position="222"/>
    </location>
    <ligand>
        <name>Ni(2+)</name>
        <dbReference type="ChEBI" id="CHEBI:49786"/>
        <label>1</label>
    </ligand>
</feature>
<comment type="caution">
    <text evidence="15">The sequence shown here is derived from an EMBL/GenBank/DDBJ whole genome shotgun (WGS) entry which is preliminary data.</text>
</comment>
<dbReference type="PRINTS" id="PR01752">
    <property type="entry name" value="UREASE"/>
</dbReference>
<evidence type="ECO:0000313" key="16">
    <source>
        <dbReference type="EMBL" id="MDV8947355.1"/>
    </source>
</evidence>
<evidence type="ECO:0000256" key="4">
    <source>
        <dbReference type="ARBA" id="ARBA00022801"/>
    </source>
</evidence>
<dbReference type="HAMAP" id="MF_01953">
    <property type="entry name" value="Urease_alpha"/>
    <property type="match status" value="1"/>
</dbReference>
<comment type="cofactor">
    <cofactor evidence="6 9 12">
        <name>Ni cation</name>
        <dbReference type="ChEBI" id="CHEBI:25516"/>
    </cofactor>
    <text evidence="6 9 12">Binds 2 nickel ions per subunit.</text>
</comment>
<comment type="subunit">
    <text evidence="6">Heterotrimer of UreA (gamma), UreB (beta) and UreC (alpha) subunits. Three heterotrimers associate to form the active enzyme.</text>
</comment>
<dbReference type="InterPro" id="IPR032466">
    <property type="entry name" value="Metal_Hydrolase"/>
</dbReference>
<evidence type="ECO:0000256" key="13">
    <source>
        <dbReference type="RuleBase" id="RU004158"/>
    </source>
</evidence>
<dbReference type="PANTHER" id="PTHR43440:SF1">
    <property type="entry name" value="UREASE"/>
    <property type="match status" value="1"/>
</dbReference>
<dbReference type="EMBL" id="QGHV01000054">
    <property type="protein sequence ID" value="PWT36816.1"/>
    <property type="molecule type" value="Genomic_DNA"/>
</dbReference>
<evidence type="ECO:0000313" key="19">
    <source>
        <dbReference type="EMBL" id="PWT42207.1"/>
    </source>
</evidence>
<evidence type="ECO:0000256" key="7">
    <source>
        <dbReference type="NCBIfam" id="TIGR01792"/>
    </source>
</evidence>
<dbReference type="InterPro" id="IPR017951">
    <property type="entry name" value="Urease_asu_c"/>
</dbReference>
<dbReference type="PATRIC" id="fig|1598.90.peg.1626"/>
<comment type="pathway">
    <text evidence="1 6">Nitrogen metabolism; urea degradation; CO(2) and NH(3) from urea (urease route): step 1/1.</text>
</comment>
<dbReference type="EMBL" id="JOSX01000020">
    <property type="protein sequence ID" value="KEK14515.1"/>
    <property type="molecule type" value="Genomic_DNA"/>
</dbReference>
<keyword evidence="3 6" id="KW-0479">Metal-binding</keyword>
<feature type="active site" description="Proton donor" evidence="6 10">
    <location>
        <position position="325"/>
    </location>
</feature>
<dbReference type="NCBIfam" id="NF009686">
    <property type="entry name" value="PRK13207.1"/>
    <property type="match status" value="1"/>
</dbReference>
<name>A0A073JZY0_LIMRT</name>
<organism evidence="15 20">
    <name type="scientific">Limosilactobacillus reuteri</name>
    <name type="common">Lactobacillus reuteri</name>
    <dbReference type="NCBI Taxonomy" id="1598"/>
    <lineage>
        <taxon>Bacteria</taxon>
        <taxon>Bacillati</taxon>
        <taxon>Bacillota</taxon>
        <taxon>Bacilli</taxon>
        <taxon>Lactobacillales</taxon>
        <taxon>Lactobacillaceae</taxon>
        <taxon>Limosilactobacillus</taxon>
    </lineage>
</organism>
<evidence type="ECO:0000256" key="9">
    <source>
        <dbReference type="PIRSR" id="PIRSR611612-51"/>
    </source>
</evidence>
<feature type="modified residue" description="N6-carboxylysine" evidence="6 8">
    <location>
        <position position="222"/>
    </location>
</feature>
<dbReference type="InterPro" id="IPR006680">
    <property type="entry name" value="Amidohydro-rel"/>
</dbReference>
<evidence type="ECO:0000313" key="21">
    <source>
        <dbReference type="Proteomes" id="UP000095141"/>
    </source>
</evidence>
<dbReference type="GO" id="GO:0009039">
    <property type="term" value="F:urease activity"/>
    <property type="evidence" value="ECO:0007669"/>
    <property type="project" value="UniProtKB-UniRule"/>
</dbReference>
<reference evidence="17 21" key="2">
    <citation type="submission" date="2016-08" db="EMBL/GenBank/DDBJ databases">
        <title>Probiotic bacterium isolated from chicken gut.</title>
        <authorList>
            <person name="Levy J.L."/>
            <person name="Hassan H.M."/>
            <person name="Mendoza M.A."/>
        </authorList>
    </citation>
    <scope>NUCLEOTIDE SEQUENCE [LARGE SCALE GENOMIC DNA]</scope>
    <source>
        <strain evidence="17 21">P43</strain>
    </source>
</reference>
<evidence type="ECO:0000313" key="20">
    <source>
        <dbReference type="Proteomes" id="UP000027731"/>
    </source>
</evidence>
<evidence type="ECO:0000313" key="22">
    <source>
        <dbReference type="Proteomes" id="UP000245980"/>
    </source>
</evidence>
<evidence type="ECO:0000256" key="2">
    <source>
        <dbReference type="ARBA" id="ARBA00022596"/>
    </source>
</evidence>
<evidence type="ECO:0000259" key="14">
    <source>
        <dbReference type="PROSITE" id="PS51368"/>
    </source>
</evidence>
<dbReference type="Gene3D" id="2.30.40.10">
    <property type="entry name" value="Urease, subunit C, domain 1"/>
    <property type="match status" value="1"/>
</dbReference>
<dbReference type="RefSeq" id="WP_035169448.1">
    <property type="nucleotide sequence ID" value="NZ_CP015408.2"/>
</dbReference>
<feature type="binding site" evidence="6 9">
    <location>
        <position position="141"/>
    </location>
    <ligand>
        <name>Ni(2+)</name>
        <dbReference type="ChEBI" id="CHEBI:49786"/>
        <label>1</label>
    </ligand>
</feature>
<evidence type="ECO:0000313" key="23">
    <source>
        <dbReference type="Proteomes" id="UP001286376"/>
    </source>
</evidence>
<evidence type="ECO:0000256" key="11">
    <source>
        <dbReference type="PROSITE-ProRule" id="PRU00700"/>
    </source>
</evidence>
<dbReference type="NCBIfam" id="TIGR01792">
    <property type="entry name" value="urease_alph"/>
    <property type="match status" value="1"/>
</dbReference>
<dbReference type="AlphaFoldDB" id="A0A073JZY0"/>
<keyword evidence="6 11" id="KW-0963">Cytoplasm</keyword>
<keyword evidence="4 6" id="KW-0378">Hydrolase</keyword>
<dbReference type="InterPro" id="IPR011612">
    <property type="entry name" value="Urease_alpha_N_dom"/>
</dbReference>
<dbReference type="PANTHER" id="PTHR43440">
    <property type="entry name" value="UREASE"/>
    <property type="match status" value="1"/>
</dbReference>
<evidence type="ECO:0000313" key="18">
    <source>
        <dbReference type="EMBL" id="PWT36816.1"/>
    </source>
</evidence>
<evidence type="ECO:0000256" key="5">
    <source>
        <dbReference type="ARBA" id="ARBA00047778"/>
    </source>
</evidence>
<dbReference type="EMBL" id="QGHT01000013">
    <property type="protein sequence ID" value="PWT42207.1"/>
    <property type="molecule type" value="Genomic_DNA"/>
</dbReference>
<dbReference type="Pfam" id="PF00449">
    <property type="entry name" value="Urease_alpha"/>
    <property type="match status" value="1"/>
</dbReference>
<feature type="binding site" evidence="6 9">
    <location>
        <position position="139"/>
    </location>
    <ligand>
        <name>Ni(2+)</name>
        <dbReference type="ChEBI" id="CHEBI:49786"/>
        <label>1</label>
    </ligand>
</feature>
<dbReference type="InterPro" id="IPR005848">
    <property type="entry name" value="Urease_asu"/>
</dbReference>